<dbReference type="HAMAP" id="MF_00316">
    <property type="entry name" value="MobA"/>
    <property type="match status" value="1"/>
</dbReference>
<evidence type="ECO:0000256" key="6">
    <source>
        <dbReference type="ARBA" id="ARBA00023134"/>
    </source>
</evidence>
<dbReference type="SUPFAM" id="SSF53448">
    <property type="entry name" value="Nucleotide-diphospho-sugar transferases"/>
    <property type="match status" value="1"/>
</dbReference>
<feature type="domain" description="MobA-like NTP transferase" evidence="9">
    <location>
        <begin position="5"/>
        <end position="148"/>
    </location>
</feature>
<gene>
    <name evidence="8" type="primary">mobA</name>
    <name evidence="10" type="ORF">NDK43_29635</name>
</gene>
<dbReference type="EC" id="2.7.7.77" evidence="8"/>
<evidence type="ECO:0000256" key="8">
    <source>
        <dbReference type="HAMAP-Rule" id="MF_00316"/>
    </source>
</evidence>
<feature type="binding site" evidence="8">
    <location>
        <position position="65"/>
    </location>
    <ligand>
        <name>GTP</name>
        <dbReference type="ChEBI" id="CHEBI:37565"/>
    </ligand>
</feature>
<evidence type="ECO:0000256" key="2">
    <source>
        <dbReference type="ARBA" id="ARBA00022679"/>
    </source>
</evidence>
<comment type="domain">
    <text evidence="8">The N-terminal domain determines nucleotide recognition and specific binding, while the C-terminal domain determines the specific binding to the target protein.</text>
</comment>
<comment type="caution">
    <text evidence="8">Lacks conserved residue(s) required for the propagation of feature annotation.</text>
</comment>
<organism evidence="10 11">
    <name type="scientific">Neobacillus pocheonensis</name>
    <dbReference type="NCBI Taxonomy" id="363869"/>
    <lineage>
        <taxon>Bacteria</taxon>
        <taxon>Bacillati</taxon>
        <taxon>Bacillota</taxon>
        <taxon>Bacilli</taxon>
        <taxon>Bacillales</taxon>
        <taxon>Bacillaceae</taxon>
        <taxon>Neobacillus</taxon>
    </lineage>
</organism>
<feature type="binding site" evidence="8">
    <location>
        <begin position="8"/>
        <end position="10"/>
    </location>
    <ligand>
        <name>GTP</name>
        <dbReference type="ChEBI" id="CHEBI:37565"/>
    </ligand>
</feature>
<keyword evidence="11" id="KW-1185">Reference proteome</keyword>
<keyword evidence="7 8" id="KW-0501">Molybdenum cofactor biosynthesis</keyword>
<evidence type="ECO:0000313" key="10">
    <source>
        <dbReference type="EMBL" id="MCM2535689.1"/>
    </source>
</evidence>
<evidence type="ECO:0000256" key="1">
    <source>
        <dbReference type="ARBA" id="ARBA00022490"/>
    </source>
</evidence>
<evidence type="ECO:0000256" key="5">
    <source>
        <dbReference type="ARBA" id="ARBA00022842"/>
    </source>
</evidence>
<dbReference type="Pfam" id="PF12804">
    <property type="entry name" value="NTP_transf_3"/>
    <property type="match status" value="1"/>
</dbReference>
<feature type="binding site" evidence="8">
    <location>
        <position position="94"/>
    </location>
    <ligand>
        <name>Mg(2+)</name>
        <dbReference type="ChEBI" id="CHEBI:18420"/>
    </ligand>
</feature>
<evidence type="ECO:0000313" key="11">
    <source>
        <dbReference type="Proteomes" id="UP001523262"/>
    </source>
</evidence>
<feature type="binding site" evidence="8">
    <location>
        <position position="20"/>
    </location>
    <ligand>
        <name>GTP</name>
        <dbReference type="ChEBI" id="CHEBI:37565"/>
    </ligand>
</feature>
<keyword evidence="3 8" id="KW-0479">Metal-binding</keyword>
<evidence type="ECO:0000256" key="7">
    <source>
        <dbReference type="ARBA" id="ARBA00023150"/>
    </source>
</evidence>
<proteinExistence type="inferred from homology"/>
<keyword evidence="5 8" id="KW-0460">Magnesium</keyword>
<keyword evidence="10" id="KW-0548">Nucleotidyltransferase</keyword>
<keyword evidence="2 8" id="KW-0808">Transferase</keyword>
<dbReference type="GO" id="GO:0016779">
    <property type="term" value="F:nucleotidyltransferase activity"/>
    <property type="evidence" value="ECO:0007669"/>
    <property type="project" value="UniProtKB-KW"/>
</dbReference>
<comment type="caution">
    <text evidence="10">The sequence shown here is derived from an EMBL/GenBank/DDBJ whole genome shotgun (WGS) entry which is preliminary data.</text>
</comment>
<feature type="binding site" evidence="8">
    <location>
        <position position="94"/>
    </location>
    <ligand>
        <name>GTP</name>
        <dbReference type="ChEBI" id="CHEBI:37565"/>
    </ligand>
</feature>
<dbReference type="InterPro" id="IPR025877">
    <property type="entry name" value="MobA-like_NTP_Trfase"/>
</dbReference>
<comment type="function">
    <text evidence="8">Transfers a GMP moiety from GTP to Mo-molybdopterin (Mo-MPT) cofactor (Moco or molybdenum cofactor) to form Mo-molybdopterin guanine dinucleotide (Mo-MGD) cofactor.</text>
</comment>
<dbReference type="InterPro" id="IPR029044">
    <property type="entry name" value="Nucleotide-diphossugar_trans"/>
</dbReference>
<evidence type="ECO:0000256" key="3">
    <source>
        <dbReference type="ARBA" id="ARBA00022723"/>
    </source>
</evidence>
<comment type="subcellular location">
    <subcellularLocation>
        <location evidence="8">Cytoplasm</location>
    </subcellularLocation>
</comment>
<keyword evidence="1 8" id="KW-0963">Cytoplasm</keyword>
<dbReference type="InterPro" id="IPR013482">
    <property type="entry name" value="Molybde_CF_guanTrfase"/>
</dbReference>
<dbReference type="PANTHER" id="PTHR19136">
    <property type="entry name" value="MOLYBDENUM COFACTOR GUANYLYLTRANSFERASE"/>
    <property type="match status" value="1"/>
</dbReference>
<dbReference type="EMBL" id="JAMQCR010000003">
    <property type="protein sequence ID" value="MCM2535689.1"/>
    <property type="molecule type" value="Genomic_DNA"/>
</dbReference>
<accession>A0ABT0WJJ9</accession>
<keyword evidence="6 8" id="KW-0342">GTP-binding</keyword>
<dbReference type="CDD" id="cd02503">
    <property type="entry name" value="MobA"/>
    <property type="match status" value="1"/>
</dbReference>
<dbReference type="Gene3D" id="3.90.550.10">
    <property type="entry name" value="Spore Coat Polysaccharide Biosynthesis Protein SpsA, Chain A"/>
    <property type="match status" value="1"/>
</dbReference>
<name>A0ABT0WJJ9_9BACI</name>
<keyword evidence="4 8" id="KW-0547">Nucleotide-binding</keyword>
<reference evidence="10 11" key="1">
    <citation type="submission" date="2022-06" db="EMBL/GenBank/DDBJ databases">
        <authorList>
            <person name="Jeon C.O."/>
        </authorList>
    </citation>
    <scope>NUCLEOTIDE SEQUENCE [LARGE SCALE GENOMIC DNA]</scope>
    <source>
        <strain evidence="10 11">KCTC 13943</strain>
    </source>
</reference>
<comment type="catalytic activity">
    <reaction evidence="8">
        <text>Mo-molybdopterin + GTP + H(+) = Mo-molybdopterin guanine dinucleotide + diphosphate</text>
        <dbReference type="Rhea" id="RHEA:34243"/>
        <dbReference type="ChEBI" id="CHEBI:15378"/>
        <dbReference type="ChEBI" id="CHEBI:33019"/>
        <dbReference type="ChEBI" id="CHEBI:37565"/>
        <dbReference type="ChEBI" id="CHEBI:71302"/>
        <dbReference type="ChEBI" id="CHEBI:71310"/>
        <dbReference type="EC" id="2.7.7.77"/>
    </reaction>
</comment>
<comment type="similarity">
    <text evidence="8">Belongs to the MobA family.</text>
</comment>
<dbReference type="Proteomes" id="UP001523262">
    <property type="component" value="Unassembled WGS sequence"/>
</dbReference>
<sequence>MKAAAIILSGGKSSRMGINKALLQINEITMIERMAMELKRFFEEIILVTNEPDDYRFLDLKMVSDLFPGRGPLAGIHAGLMASECEENFVVACDMPFVSGQLAVVLVNKCRQYDAVVPVIDGKQHPLFAVFKKRIAEAAAQRIENNQLRVKDLLDGLNVHYVTEKELITDRKMDLERIFFNMNHPIEYEEAKKWAEAHLEGK</sequence>
<comment type="cofactor">
    <cofactor evidence="8">
        <name>Mg(2+)</name>
        <dbReference type="ChEBI" id="CHEBI:18420"/>
    </cofactor>
</comment>
<protein>
    <recommendedName>
        <fullName evidence="8">Probable molybdenum cofactor guanylyltransferase</fullName>
        <shortName evidence="8">MoCo guanylyltransferase</shortName>
        <ecNumber evidence="8">2.7.7.77</ecNumber>
    </recommendedName>
    <alternativeName>
        <fullName evidence="8">GTP:molybdopterin guanylyltransferase</fullName>
    </alternativeName>
    <alternativeName>
        <fullName evidence="8">Mo-MPT guanylyltransferase</fullName>
    </alternativeName>
    <alternativeName>
        <fullName evidence="8">Molybdopterin guanylyltransferase</fullName>
    </alternativeName>
    <alternativeName>
        <fullName evidence="8">Molybdopterin-guanine dinucleotide synthase</fullName>
        <shortName evidence="8">MGD synthase</shortName>
    </alternativeName>
</protein>
<evidence type="ECO:0000259" key="9">
    <source>
        <dbReference type="Pfam" id="PF12804"/>
    </source>
</evidence>
<dbReference type="PANTHER" id="PTHR19136:SF81">
    <property type="entry name" value="MOLYBDENUM COFACTOR GUANYLYLTRANSFERASE"/>
    <property type="match status" value="1"/>
</dbReference>
<evidence type="ECO:0000256" key="4">
    <source>
        <dbReference type="ARBA" id="ARBA00022741"/>
    </source>
</evidence>